<organism evidence="1 2">
    <name type="scientific">Dryococelus australis</name>
    <dbReference type="NCBI Taxonomy" id="614101"/>
    <lineage>
        <taxon>Eukaryota</taxon>
        <taxon>Metazoa</taxon>
        <taxon>Ecdysozoa</taxon>
        <taxon>Arthropoda</taxon>
        <taxon>Hexapoda</taxon>
        <taxon>Insecta</taxon>
        <taxon>Pterygota</taxon>
        <taxon>Neoptera</taxon>
        <taxon>Polyneoptera</taxon>
        <taxon>Phasmatodea</taxon>
        <taxon>Verophasmatodea</taxon>
        <taxon>Anareolatae</taxon>
        <taxon>Phasmatidae</taxon>
        <taxon>Eurycanthinae</taxon>
        <taxon>Dryococelus</taxon>
    </lineage>
</organism>
<accession>A0ABQ9HSB0</accession>
<protein>
    <submittedName>
        <fullName evidence="1">Uncharacterized protein</fullName>
    </submittedName>
</protein>
<evidence type="ECO:0000313" key="1">
    <source>
        <dbReference type="EMBL" id="KAJ8887266.1"/>
    </source>
</evidence>
<sequence>MVNHATFKYRLRGKFSNEVQQYDVFQKKFLSIHGVGKRRVERLSNSLKSTRFSPKSIQGKHNNRPHREQSLWIERFKMSNLNQNFSVKKMVDLKKHEGVKVSYDKYNKVFLKEFNIIFGYPKGDTCSKCDEFDSKLKCIQAEKTNVPSCKEEIERKIEQLKTKNTQHKKQAEAFYSRKKIMSKE</sequence>
<gene>
    <name evidence="1" type="ORF">PR048_013481</name>
</gene>
<evidence type="ECO:0000313" key="2">
    <source>
        <dbReference type="Proteomes" id="UP001159363"/>
    </source>
</evidence>
<comment type="caution">
    <text evidence="1">The sequence shown here is derived from an EMBL/GenBank/DDBJ whole genome shotgun (WGS) entry which is preliminary data.</text>
</comment>
<dbReference type="Proteomes" id="UP001159363">
    <property type="component" value="Chromosome X"/>
</dbReference>
<name>A0ABQ9HSB0_9NEOP</name>
<reference evidence="1 2" key="1">
    <citation type="submission" date="2023-02" db="EMBL/GenBank/DDBJ databases">
        <title>LHISI_Scaffold_Assembly.</title>
        <authorList>
            <person name="Stuart O.P."/>
            <person name="Cleave R."/>
            <person name="Magrath M.J.L."/>
            <person name="Mikheyev A.S."/>
        </authorList>
    </citation>
    <scope>NUCLEOTIDE SEQUENCE [LARGE SCALE GENOMIC DNA]</scope>
    <source>
        <strain evidence="1">Daus_M_001</strain>
        <tissue evidence="1">Leg muscle</tissue>
    </source>
</reference>
<keyword evidence="2" id="KW-1185">Reference proteome</keyword>
<dbReference type="EMBL" id="JARBHB010000004">
    <property type="protein sequence ID" value="KAJ8887266.1"/>
    <property type="molecule type" value="Genomic_DNA"/>
</dbReference>
<proteinExistence type="predicted"/>